<accession>A0A327VLE6</accession>
<feature type="repeat" description="TPR" evidence="3">
    <location>
        <begin position="172"/>
        <end position="205"/>
    </location>
</feature>
<name>A0A327VLE6_9BACT</name>
<dbReference type="RefSeq" id="WP_111594725.1">
    <property type="nucleotide sequence ID" value="NZ_QLMA01000009.1"/>
</dbReference>
<keyword evidence="2 3" id="KW-0802">TPR repeat</keyword>
<gene>
    <name evidence="5" type="ORF">CLV59_109184</name>
</gene>
<evidence type="ECO:0000256" key="1">
    <source>
        <dbReference type="ARBA" id="ARBA00022737"/>
    </source>
</evidence>
<dbReference type="SUPFAM" id="SSF48452">
    <property type="entry name" value="TPR-like"/>
    <property type="match status" value="2"/>
</dbReference>
<evidence type="ECO:0000256" key="4">
    <source>
        <dbReference type="SAM" id="Phobius"/>
    </source>
</evidence>
<protein>
    <submittedName>
        <fullName evidence="5">Tetratricopeptide repeat protein</fullName>
    </submittedName>
</protein>
<dbReference type="EMBL" id="QLMA01000009">
    <property type="protein sequence ID" value="RAJ75570.1"/>
    <property type="molecule type" value="Genomic_DNA"/>
</dbReference>
<dbReference type="OrthoDB" id="1489995at2"/>
<keyword evidence="1" id="KW-0677">Repeat</keyword>
<evidence type="ECO:0000256" key="2">
    <source>
        <dbReference type="ARBA" id="ARBA00022803"/>
    </source>
</evidence>
<keyword evidence="6" id="KW-1185">Reference proteome</keyword>
<sequence length="408" mass="45928">MTSAVIQRAQILIEQRRFQDAISYILEHLASLPNNSYALYLLAFCHIQLQQIDEAEIVVNNALAIDPTRDTLFFLKARIAFMKDEYQDAIQAIKEAIAINPQEADYFAFWSQVLLSKSFYKEGLAKAEEGLALAPEHENCLNMRSNALYYLGKKDAAFSDLKDVLSRNPEDAYSHASLGWKRLEAGDHRQAVEDFRESLRLHPNQLWSKRGALQALQARYLIFRQILKYTFFMKRQGLFIQLFLIVGILVLGHLISQVFFPLYLLFAMMAVAPWLMDPLSDLFLRFHLKERPIAAEEQSGLSSLTGILFNIAITAAVGYCVTAIHPLLGLAAIIGGMMLPVINVFSTYDGRPPSTIIICYILIIAAMGITGIGITIASRDPFSICMSVIVIAAFIYQLLAKFVFSQKK</sequence>
<dbReference type="Gene3D" id="1.25.40.10">
    <property type="entry name" value="Tetratricopeptide repeat domain"/>
    <property type="match status" value="2"/>
</dbReference>
<feature type="transmembrane region" description="Helical" evidence="4">
    <location>
        <begin position="327"/>
        <end position="345"/>
    </location>
</feature>
<comment type="caution">
    <text evidence="5">The sequence shown here is derived from an EMBL/GenBank/DDBJ whole genome shotgun (WGS) entry which is preliminary data.</text>
</comment>
<dbReference type="PANTHER" id="PTHR45586:SF1">
    <property type="entry name" value="LIPOPOLYSACCHARIDE ASSEMBLY PROTEIN B"/>
    <property type="match status" value="1"/>
</dbReference>
<dbReference type="Pfam" id="PF13432">
    <property type="entry name" value="TPR_16"/>
    <property type="match status" value="1"/>
</dbReference>
<evidence type="ECO:0000313" key="5">
    <source>
        <dbReference type="EMBL" id="RAJ75570.1"/>
    </source>
</evidence>
<dbReference type="SMART" id="SM00028">
    <property type="entry name" value="TPR"/>
    <property type="match status" value="5"/>
</dbReference>
<feature type="repeat" description="TPR" evidence="3">
    <location>
        <begin position="70"/>
        <end position="103"/>
    </location>
</feature>
<keyword evidence="4" id="KW-1133">Transmembrane helix</keyword>
<dbReference type="Proteomes" id="UP000249819">
    <property type="component" value="Unassembled WGS sequence"/>
</dbReference>
<dbReference type="PROSITE" id="PS50005">
    <property type="entry name" value="TPR"/>
    <property type="match status" value="2"/>
</dbReference>
<proteinExistence type="predicted"/>
<feature type="transmembrane region" description="Helical" evidence="4">
    <location>
        <begin position="301"/>
        <end position="321"/>
    </location>
</feature>
<dbReference type="Pfam" id="PF14559">
    <property type="entry name" value="TPR_19"/>
    <property type="match status" value="1"/>
</dbReference>
<reference evidence="5 6" key="1">
    <citation type="submission" date="2018-06" db="EMBL/GenBank/DDBJ databases">
        <title>Genomic Encyclopedia of Archaeal and Bacterial Type Strains, Phase II (KMG-II): from individual species to whole genera.</title>
        <authorList>
            <person name="Goeker M."/>
        </authorList>
    </citation>
    <scope>NUCLEOTIDE SEQUENCE [LARGE SCALE GENOMIC DNA]</scope>
    <source>
        <strain evidence="5 6">DSM 29821</strain>
    </source>
</reference>
<feature type="transmembrane region" description="Helical" evidence="4">
    <location>
        <begin position="262"/>
        <end position="280"/>
    </location>
</feature>
<keyword evidence="4" id="KW-0812">Transmembrane</keyword>
<dbReference type="InterPro" id="IPR019734">
    <property type="entry name" value="TPR_rpt"/>
</dbReference>
<feature type="transmembrane region" description="Helical" evidence="4">
    <location>
        <begin position="238"/>
        <end position="256"/>
    </location>
</feature>
<keyword evidence="4" id="KW-0472">Membrane</keyword>
<dbReference type="PANTHER" id="PTHR45586">
    <property type="entry name" value="TPR REPEAT-CONTAINING PROTEIN PA4667"/>
    <property type="match status" value="1"/>
</dbReference>
<evidence type="ECO:0000313" key="6">
    <source>
        <dbReference type="Proteomes" id="UP000249819"/>
    </source>
</evidence>
<evidence type="ECO:0000256" key="3">
    <source>
        <dbReference type="PROSITE-ProRule" id="PRU00339"/>
    </source>
</evidence>
<organism evidence="5 6">
    <name type="scientific">Chitinophaga dinghuensis</name>
    <dbReference type="NCBI Taxonomy" id="1539050"/>
    <lineage>
        <taxon>Bacteria</taxon>
        <taxon>Pseudomonadati</taxon>
        <taxon>Bacteroidota</taxon>
        <taxon>Chitinophagia</taxon>
        <taxon>Chitinophagales</taxon>
        <taxon>Chitinophagaceae</taxon>
        <taxon>Chitinophaga</taxon>
    </lineage>
</organism>
<dbReference type="InterPro" id="IPR011990">
    <property type="entry name" value="TPR-like_helical_dom_sf"/>
</dbReference>
<dbReference type="InterPro" id="IPR051012">
    <property type="entry name" value="CellSynth/LPSAsmb/PSIAsmb"/>
</dbReference>
<feature type="transmembrane region" description="Helical" evidence="4">
    <location>
        <begin position="384"/>
        <end position="404"/>
    </location>
</feature>
<dbReference type="AlphaFoldDB" id="A0A327VLE6"/>
<feature type="transmembrane region" description="Helical" evidence="4">
    <location>
        <begin position="357"/>
        <end position="378"/>
    </location>
</feature>